<gene>
    <name evidence="2" type="ORF">ACFOX0_12800</name>
</gene>
<keyword evidence="3" id="KW-1185">Reference proteome</keyword>
<keyword evidence="2" id="KW-0378">Hydrolase</keyword>
<dbReference type="Pfam" id="PF04480">
    <property type="entry name" value="DUF559"/>
    <property type="match status" value="1"/>
</dbReference>
<dbReference type="InterPro" id="IPR007569">
    <property type="entry name" value="DUF559"/>
</dbReference>
<evidence type="ECO:0000259" key="1">
    <source>
        <dbReference type="Pfam" id="PF04480"/>
    </source>
</evidence>
<proteinExistence type="predicted"/>
<evidence type="ECO:0000313" key="3">
    <source>
        <dbReference type="Proteomes" id="UP001595868"/>
    </source>
</evidence>
<organism evidence="2 3">
    <name type="scientific">Micromonospora zhanjiangensis</name>
    <dbReference type="NCBI Taxonomy" id="1522057"/>
    <lineage>
        <taxon>Bacteria</taxon>
        <taxon>Bacillati</taxon>
        <taxon>Actinomycetota</taxon>
        <taxon>Actinomycetes</taxon>
        <taxon>Micromonosporales</taxon>
        <taxon>Micromonosporaceae</taxon>
        <taxon>Micromonospora</taxon>
    </lineage>
</organism>
<sequence length="317" mass="36217">MRIPRDDASALDWLLFEQSGLLTWQQATTELTPAKVRHRLRTGRWRRLCRGLLISHTGPLTEDQYRWAAVLAAGPDAVLAGLAAARAGGLRGNWRDAPIDVLVPYHRRAADLLRRLPIGLPAVRVHRTRHLPDCDLQRGRPDRTSMARSLVDAAQWARDDDTAQAVLAAGWQQRRVTPAELRAVADRMPSLPRHRLVLRTVADLAGGAEALSELDLLRLCRRHRLPVPDLQERRVDASGRVRYLDARWRRWRLHVEIDGAHHMEVRQWAADLRRQNDIWIAGDRILRFTAFEVRRHPARVADQLRAALEAAGWHPKL</sequence>
<accession>A0ABV8KL38</accession>
<reference evidence="3" key="1">
    <citation type="journal article" date="2019" name="Int. J. Syst. Evol. Microbiol.">
        <title>The Global Catalogue of Microorganisms (GCM) 10K type strain sequencing project: providing services to taxonomists for standard genome sequencing and annotation.</title>
        <authorList>
            <consortium name="The Broad Institute Genomics Platform"/>
            <consortium name="The Broad Institute Genome Sequencing Center for Infectious Disease"/>
            <person name="Wu L."/>
            <person name="Ma J."/>
        </authorList>
    </citation>
    <scope>NUCLEOTIDE SEQUENCE [LARGE SCALE GENOMIC DNA]</scope>
    <source>
        <strain evidence="3">2902at01</strain>
    </source>
</reference>
<feature type="domain" description="DUF559" evidence="1">
    <location>
        <begin position="244"/>
        <end position="308"/>
    </location>
</feature>
<dbReference type="EMBL" id="JBHSBN010000007">
    <property type="protein sequence ID" value="MFC4106803.1"/>
    <property type="molecule type" value="Genomic_DNA"/>
</dbReference>
<protein>
    <submittedName>
        <fullName evidence="2">Endonuclease domain-containing protein</fullName>
    </submittedName>
</protein>
<comment type="caution">
    <text evidence="2">The sequence shown here is derived from an EMBL/GenBank/DDBJ whole genome shotgun (WGS) entry which is preliminary data.</text>
</comment>
<evidence type="ECO:0000313" key="2">
    <source>
        <dbReference type="EMBL" id="MFC4106803.1"/>
    </source>
</evidence>
<dbReference type="GO" id="GO:0004519">
    <property type="term" value="F:endonuclease activity"/>
    <property type="evidence" value="ECO:0007669"/>
    <property type="project" value="UniProtKB-KW"/>
</dbReference>
<keyword evidence="2" id="KW-0540">Nuclease</keyword>
<keyword evidence="2" id="KW-0255">Endonuclease</keyword>
<dbReference type="Proteomes" id="UP001595868">
    <property type="component" value="Unassembled WGS sequence"/>
</dbReference>
<dbReference type="RefSeq" id="WP_377545076.1">
    <property type="nucleotide sequence ID" value="NZ_JBHSBN010000007.1"/>
</dbReference>
<name>A0ABV8KL38_9ACTN</name>